<sequence length="270" mass="28249">MARCGMSRAGKPLVVSMCPALLLAEAEDMDAALELTFLRLVHHCLAAGGEVPDRDDALARKTKAGNRWKRHKAELIAQGLVEVAGGVLAITPGRGGTSRQRPKHPGKQGGKAGENRPENVPEKWAENPPENTPEKSPEISEKSGRFFEDKSLEGKEKMGQNSADLADGTAGKSDFPPYDLNNPPFNSPKIQKGFSGADIAQLRRRADLLASGSAAAKSQAALWPPGEIVAMVQAGFVGADVVLRLGFDLPAALVPVAGGVGLGRGAAGHG</sequence>
<keyword evidence="3" id="KW-1185">Reference proteome</keyword>
<protein>
    <submittedName>
        <fullName evidence="2">Uncharacterized protein</fullName>
    </submittedName>
</protein>
<organism evidence="2 3">
    <name type="scientific">Nitrospirillum viridazoti CBAmc</name>
    <dbReference type="NCBI Taxonomy" id="1441467"/>
    <lineage>
        <taxon>Bacteria</taxon>
        <taxon>Pseudomonadati</taxon>
        <taxon>Pseudomonadota</taxon>
        <taxon>Alphaproteobacteria</taxon>
        <taxon>Rhodospirillales</taxon>
        <taxon>Azospirillaceae</taxon>
        <taxon>Nitrospirillum</taxon>
        <taxon>Nitrospirillum viridazoti</taxon>
    </lineage>
</organism>
<feature type="region of interest" description="Disordered" evidence="1">
    <location>
        <begin position="91"/>
        <end position="144"/>
    </location>
</feature>
<reference evidence="2 3" key="1">
    <citation type="submission" date="2017-06" db="EMBL/GenBank/DDBJ databases">
        <title>Complete genome sequence of Nitrospirillum amazonense strain CBAmC, an endophytic nitrogen-fixing and plant growth-promoting bacterium, isolated from sugarcane.</title>
        <authorList>
            <person name="Schwab S."/>
            <person name="dos Santos Teixeira K.R."/>
            <person name="Simoes Araujo J.L."/>
            <person name="Soares Vidal M."/>
            <person name="Borges de Freitas H.R."/>
            <person name="Rivello Crivelaro A.L."/>
            <person name="Bueno de Camargo Nunes A."/>
            <person name="dos Santos C.M."/>
            <person name="Palmeira da Silva Rosa D."/>
            <person name="da Silva Padilha D."/>
            <person name="da Silva E."/>
            <person name="Araujo Terra L."/>
            <person name="Soares Mendes V."/>
            <person name="Farinelli L."/>
            <person name="Magalhaes Cruz L."/>
            <person name="Baldani J.I."/>
        </authorList>
    </citation>
    <scope>NUCLEOTIDE SEQUENCE [LARGE SCALE GENOMIC DNA]</scope>
    <source>
        <strain evidence="2 3">CBAmC</strain>
    </source>
</reference>
<dbReference type="KEGG" id="nao:Y958_11585"/>
<name>A0A248JRR6_9PROT</name>
<evidence type="ECO:0000313" key="2">
    <source>
        <dbReference type="EMBL" id="ASG21397.1"/>
    </source>
</evidence>
<dbReference type="AlphaFoldDB" id="A0A248JRR6"/>
<proteinExistence type="predicted"/>
<feature type="compositionally biased region" description="Basic and acidic residues" evidence="1">
    <location>
        <begin position="132"/>
        <end position="144"/>
    </location>
</feature>
<dbReference type="EMBL" id="CP022110">
    <property type="protein sequence ID" value="ASG21397.1"/>
    <property type="molecule type" value="Genomic_DNA"/>
</dbReference>
<accession>A0A248JRR6</accession>
<gene>
    <name evidence="2" type="ORF">Y958_11585</name>
</gene>
<evidence type="ECO:0000313" key="3">
    <source>
        <dbReference type="Proteomes" id="UP000197153"/>
    </source>
</evidence>
<feature type="compositionally biased region" description="Basic and acidic residues" evidence="1">
    <location>
        <begin position="113"/>
        <end position="125"/>
    </location>
</feature>
<dbReference type="Proteomes" id="UP000197153">
    <property type="component" value="Chromosome 1"/>
</dbReference>
<evidence type="ECO:0000256" key="1">
    <source>
        <dbReference type="SAM" id="MobiDB-lite"/>
    </source>
</evidence>